<gene>
    <name evidence="3" type="ORF">C922_03142</name>
</gene>
<dbReference type="InterPro" id="IPR025424">
    <property type="entry name" value="YrhK_domain"/>
</dbReference>
<name>W7A5M4_9APIC</name>
<protein>
    <recommendedName>
        <fullName evidence="2">YrhK domain-containing protein</fullName>
    </recommendedName>
</protein>
<dbReference type="Pfam" id="PF14145">
    <property type="entry name" value="YrhK"/>
    <property type="match status" value="2"/>
</dbReference>
<dbReference type="GeneID" id="20038416"/>
<feature type="transmembrane region" description="Helical" evidence="1">
    <location>
        <begin position="150"/>
        <end position="168"/>
    </location>
</feature>
<keyword evidence="4" id="KW-1185">Reference proteome</keyword>
<feature type="transmembrane region" description="Helical" evidence="1">
    <location>
        <begin position="90"/>
        <end position="109"/>
    </location>
</feature>
<feature type="transmembrane region" description="Helical" evidence="1">
    <location>
        <begin position="115"/>
        <end position="138"/>
    </location>
</feature>
<dbReference type="VEuPathDB" id="PlasmoDB:C922_03142"/>
<evidence type="ECO:0000313" key="3">
    <source>
        <dbReference type="EMBL" id="EUD66508.1"/>
    </source>
</evidence>
<keyword evidence="1" id="KW-0472">Membrane</keyword>
<proteinExistence type="predicted"/>
<reference evidence="3 4" key="1">
    <citation type="submission" date="2013-02" db="EMBL/GenBank/DDBJ databases">
        <title>The Genome Sequence of Plasmodium inui San Antonio 1.</title>
        <authorList>
            <consortium name="The Broad Institute Genome Sequencing Platform"/>
            <consortium name="The Broad Institute Genome Sequencing Center for Infectious Disease"/>
            <person name="Neafsey D."/>
            <person name="Cheeseman I."/>
            <person name="Volkman S."/>
            <person name="Adams J."/>
            <person name="Walker B."/>
            <person name="Young S.K."/>
            <person name="Zeng Q."/>
            <person name="Gargeya S."/>
            <person name="Fitzgerald M."/>
            <person name="Haas B."/>
            <person name="Abouelleil A."/>
            <person name="Alvarado L."/>
            <person name="Arachchi H.M."/>
            <person name="Berlin A.M."/>
            <person name="Chapman S.B."/>
            <person name="Dewar J."/>
            <person name="Goldberg J."/>
            <person name="Griggs A."/>
            <person name="Gujja S."/>
            <person name="Hansen M."/>
            <person name="Howarth C."/>
            <person name="Imamovic A."/>
            <person name="Larimer J."/>
            <person name="McCowan C."/>
            <person name="Murphy C."/>
            <person name="Neiman D."/>
            <person name="Pearson M."/>
            <person name="Priest M."/>
            <person name="Roberts A."/>
            <person name="Saif S."/>
            <person name="Shea T."/>
            <person name="Sisk P."/>
            <person name="Sykes S."/>
            <person name="Wortman J."/>
            <person name="Nusbaum C."/>
            <person name="Birren B."/>
        </authorList>
    </citation>
    <scope>NUCLEOTIDE SEQUENCE [LARGE SCALE GENOMIC DNA]</scope>
    <source>
        <strain evidence="3 4">San Antonio 1</strain>
    </source>
</reference>
<organism evidence="3 4">
    <name type="scientific">Plasmodium inui San Antonio 1</name>
    <dbReference type="NCBI Taxonomy" id="1237626"/>
    <lineage>
        <taxon>Eukaryota</taxon>
        <taxon>Sar</taxon>
        <taxon>Alveolata</taxon>
        <taxon>Apicomplexa</taxon>
        <taxon>Aconoidasida</taxon>
        <taxon>Haemosporida</taxon>
        <taxon>Plasmodiidae</taxon>
        <taxon>Plasmodium</taxon>
        <taxon>Plasmodium (Plasmodium)</taxon>
    </lineage>
</organism>
<keyword evidence="1" id="KW-1133">Transmembrane helix</keyword>
<feature type="transmembrane region" description="Helical" evidence="1">
    <location>
        <begin position="174"/>
        <end position="194"/>
    </location>
</feature>
<dbReference type="EMBL" id="KI965471">
    <property type="protein sequence ID" value="EUD66508.1"/>
    <property type="molecule type" value="Genomic_DNA"/>
</dbReference>
<evidence type="ECO:0000256" key="1">
    <source>
        <dbReference type="SAM" id="Phobius"/>
    </source>
</evidence>
<dbReference type="AlphaFoldDB" id="W7A5M4"/>
<evidence type="ECO:0000259" key="2">
    <source>
        <dbReference type="Pfam" id="PF14145"/>
    </source>
</evidence>
<feature type="domain" description="YrhK" evidence="2">
    <location>
        <begin position="150"/>
        <end position="190"/>
    </location>
</feature>
<accession>W7A5M4</accession>
<dbReference type="OrthoDB" id="369339at2759"/>
<feature type="transmembrane region" description="Helical" evidence="1">
    <location>
        <begin position="242"/>
        <end position="262"/>
    </location>
</feature>
<feature type="transmembrane region" description="Helical" evidence="1">
    <location>
        <begin position="206"/>
        <end position="230"/>
    </location>
</feature>
<sequence>MYELKSVRSDREEYDGFSTTESGRMDIEEGNIAKKEFIYAKKNKTKSLGFFTHSESSFPGNGKMASDKHNQTKAKNNIKIADILKCPWEYHINFVTMISFIIGSIFFLYPKLTVAGCIIFAIACVMCMYCNLISALNAGVEQEKEYRGHICYAIGCILFTFGSVYSTFKDDYFGITNFVVGSIFFLIGAVYFINTMDFDKIKSVDYKVLIVYVSNLIGGFLFTLASLLFYFPGWYSPACYMYIVGSSLFTLATWFDYLIYLASVA</sequence>
<dbReference type="RefSeq" id="XP_008816956.1">
    <property type="nucleotide sequence ID" value="XM_008818734.1"/>
</dbReference>
<feature type="domain" description="YrhK" evidence="2">
    <location>
        <begin position="212"/>
        <end position="254"/>
    </location>
</feature>
<dbReference type="Proteomes" id="UP000030640">
    <property type="component" value="Unassembled WGS sequence"/>
</dbReference>
<evidence type="ECO:0000313" key="4">
    <source>
        <dbReference type="Proteomes" id="UP000030640"/>
    </source>
</evidence>
<keyword evidence="1" id="KW-0812">Transmembrane</keyword>